<accession>A0ACB9M1X9</accession>
<sequence length="699" mass="80507">MDIEDIKKIYTVFILRGMISVSILAQLILFLWIFFRKGIPIGSIRRNLWFVVHLVGDYIASVSLGNIFQTSMTPDPASQESVDFQINLLALWATFILLHLGGHNTTTAFTLEDDQYWWIHLLKFLLYVGKTIIIFSLSVIKERISYCVLLLLFAGISKSCERILAINRGSISRRRRSARKNSHASPHCLHVHRMDIEGGQQDPDTEATLLEAHQCFESHINIYIDHTTDVNVNVNVNGINGLTTEKSIQFLEIELSFAYNMFYSKNVVIDKFWCIVSWLFRFISFLLIFTAGILFVCIERHKPVKIDKAITITLLLKAVVLECGSFVVSLLSIDTLVMVAHRDGWIWRKLVSMIITCQNNLTPCIKVGQFNLLSYSIRDGKSCKFVKSFLQRFDFKEFSDNYRYSKHDLLDNKLKHLLFEEVISLKKREQERAGMPAEVKQLNPVGYNIIQQLITGGPTSSPMGRDILIESSERSFEERLLIYHVATELYYAKKTNHPEEAQENSSPDHGNFSEQNMRYLEASKILSDYMLYLLVAHPSLILPVLTPELRSYRDTRAATVRFFQFFQDNDPYETMWTEYTRFSETDRVKYESSVVLDGIKVSKYLTSKRKDDTGRLLCQLWLEMLCFAASQCKGQSHAMQLGKGRELFTIVWLCMIHIGISYEYVVQKTGNVFFVPGNQTAMAPQEGQDNINEDSDQVR</sequence>
<organism evidence="1 2">
    <name type="scientific">Bauhinia variegata</name>
    <name type="common">Purple orchid tree</name>
    <name type="synonym">Phanera variegata</name>
    <dbReference type="NCBI Taxonomy" id="167791"/>
    <lineage>
        <taxon>Eukaryota</taxon>
        <taxon>Viridiplantae</taxon>
        <taxon>Streptophyta</taxon>
        <taxon>Embryophyta</taxon>
        <taxon>Tracheophyta</taxon>
        <taxon>Spermatophyta</taxon>
        <taxon>Magnoliopsida</taxon>
        <taxon>eudicotyledons</taxon>
        <taxon>Gunneridae</taxon>
        <taxon>Pentapetalae</taxon>
        <taxon>rosids</taxon>
        <taxon>fabids</taxon>
        <taxon>Fabales</taxon>
        <taxon>Fabaceae</taxon>
        <taxon>Cercidoideae</taxon>
        <taxon>Cercideae</taxon>
        <taxon>Bauhiniinae</taxon>
        <taxon>Bauhinia</taxon>
    </lineage>
</organism>
<proteinExistence type="predicted"/>
<evidence type="ECO:0000313" key="1">
    <source>
        <dbReference type="EMBL" id="KAI4318072.1"/>
    </source>
</evidence>
<reference evidence="1 2" key="1">
    <citation type="journal article" date="2022" name="DNA Res.">
        <title>Chromosomal-level genome assembly of the orchid tree Bauhinia variegata (Leguminosae; Cercidoideae) supports the allotetraploid origin hypothesis of Bauhinia.</title>
        <authorList>
            <person name="Zhong Y."/>
            <person name="Chen Y."/>
            <person name="Zheng D."/>
            <person name="Pang J."/>
            <person name="Liu Y."/>
            <person name="Luo S."/>
            <person name="Meng S."/>
            <person name="Qian L."/>
            <person name="Wei D."/>
            <person name="Dai S."/>
            <person name="Zhou R."/>
        </authorList>
    </citation>
    <scope>NUCLEOTIDE SEQUENCE [LARGE SCALE GENOMIC DNA]</scope>
    <source>
        <strain evidence="1">BV-YZ2020</strain>
    </source>
</reference>
<keyword evidence="2" id="KW-1185">Reference proteome</keyword>
<name>A0ACB9M1X9_BAUVA</name>
<dbReference type="EMBL" id="CM039435">
    <property type="protein sequence ID" value="KAI4318072.1"/>
    <property type="molecule type" value="Genomic_DNA"/>
</dbReference>
<gene>
    <name evidence="1" type="ORF">L6164_025881</name>
</gene>
<protein>
    <submittedName>
        <fullName evidence="1">Uncharacterized protein</fullName>
    </submittedName>
</protein>
<evidence type="ECO:0000313" key="2">
    <source>
        <dbReference type="Proteomes" id="UP000828941"/>
    </source>
</evidence>
<dbReference type="Proteomes" id="UP000828941">
    <property type="component" value="Chromosome 10"/>
</dbReference>
<comment type="caution">
    <text evidence="1">The sequence shown here is derived from an EMBL/GenBank/DDBJ whole genome shotgun (WGS) entry which is preliminary data.</text>
</comment>